<evidence type="ECO:0000313" key="2">
    <source>
        <dbReference type="Proteomes" id="UP000220246"/>
    </source>
</evidence>
<sequence length="139" mass="15083">MPLFDSRPVLWKNIAALMLKKYGRENLNQLAREAKFGPATASRIKAQDTSVGIEVIDRVATVLGVHPWQLLHEDFNPEFPSNSTNLSPLALDLAQQLDAIPDQTAREKAHALATQVLSLAAASITAPPSPEEPPTQQPG</sequence>
<dbReference type="CDD" id="cd00093">
    <property type="entry name" value="HTH_XRE"/>
    <property type="match status" value="1"/>
</dbReference>
<keyword evidence="2" id="KW-1185">Reference proteome</keyword>
<dbReference type="AlphaFoldDB" id="A0A2A7UXN6"/>
<dbReference type="InterPro" id="IPR010982">
    <property type="entry name" value="Lambda_DNA-bd_dom_sf"/>
</dbReference>
<dbReference type="GO" id="GO:0003677">
    <property type="term" value="F:DNA binding"/>
    <property type="evidence" value="ECO:0007669"/>
    <property type="project" value="InterPro"/>
</dbReference>
<accession>A0A2A7UXN6</accession>
<protein>
    <submittedName>
        <fullName evidence="1">XRE family transcriptional regulator</fullName>
    </submittedName>
</protein>
<evidence type="ECO:0000313" key="1">
    <source>
        <dbReference type="EMBL" id="PEH90085.1"/>
    </source>
</evidence>
<proteinExistence type="predicted"/>
<dbReference type="Proteomes" id="UP000220246">
    <property type="component" value="Unassembled WGS sequence"/>
</dbReference>
<name>A0A2A7UXN6_COMTR</name>
<dbReference type="EMBL" id="PDEA01000001">
    <property type="protein sequence ID" value="PEH90085.1"/>
    <property type="molecule type" value="Genomic_DNA"/>
</dbReference>
<dbReference type="SUPFAM" id="SSF47413">
    <property type="entry name" value="lambda repressor-like DNA-binding domains"/>
    <property type="match status" value="1"/>
</dbReference>
<reference evidence="2" key="1">
    <citation type="submission" date="2017-09" db="EMBL/GenBank/DDBJ databases">
        <title>FDA dAtabase for Regulatory Grade micrObial Sequences (FDA-ARGOS): Supporting development and validation of Infectious Disease Dx tests.</title>
        <authorList>
            <person name="Minogue T."/>
            <person name="Wolcott M."/>
            <person name="Wasieloski L."/>
            <person name="Aguilar W."/>
            <person name="Moore D."/>
            <person name="Tallon L."/>
            <person name="Sadzewicz L."/>
            <person name="Ott S."/>
            <person name="Zhao X."/>
            <person name="Nagaraj S."/>
            <person name="Vavikolanu K."/>
            <person name="Aluvathingal J."/>
            <person name="Nadendla S."/>
            <person name="Sichtig H."/>
        </authorList>
    </citation>
    <scope>NUCLEOTIDE SEQUENCE [LARGE SCALE GENOMIC DNA]</scope>
    <source>
        <strain evidence="2">FDAARGOS_394</strain>
    </source>
</reference>
<organism evidence="1 2">
    <name type="scientific">Comamonas terrigena</name>
    <dbReference type="NCBI Taxonomy" id="32013"/>
    <lineage>
        <taxon>Bacteria</taxon>
        <taxon>Pseudomonadati</taxon>
        <taxon>Pseudomonadota</taxon>
        <taxon>Betaproteobacteria</taxon>
        <taxon>Burkholderiales</taxon>
        <taxon>Comamonadaceae</taxon>
        <taxon>Comamonas</taxon>
    </lineage>
</organism>
<dbReference type="InterPro" id="IPR001387">
    <property type="entry name" value="Cro/C1-type_HTH"/>
</dbReference>
<dbReference type="Gene3D" id="1.10.260.40">
    <property type="entry name" value="lambda repressor-like DNA-binding domains"/>
    <property type="match status" value="1"/>
</dbReference>
<gene>
    <name evidence="1" type="ORF">CRM82_17125</name>
</gene>
<comment type="caution">
    <text evidence="1">The sequence shown here is derived from an EMBL/GenBank/DDBJ whole genome shotgun (WGS) entry which is preliminary data.</text>
</comment>